<geneLocation type="plasmid" evidence="1 2">
    <name>pGSUB1</name>
</geneLocation>
<accession>A0A0B5FVG2</accession>
<name>A0A0B5FVG2_9BACT</name>
<dbReference type="InterPro" id="IPR029063">
    <property type="entry name" value="SAM-dependent_MTases_sf"/>
</dbReference>
<dbReference type="KEGG" id="gsb:GSUB_16825"/>
<sequence length="297" mass="34384">MHSLLSFKDRGKWGDSRWRGNCSGHVIRELVDHFCPSLFVDVCEGSGTSRDVCKELGVEYVGLDLHRGQDFTRDFVLKFLPRPADMAFSHPPYGAMIDYGSVGKWENPDQKEADLSRCDSVEQFLEFSQTMLQNQRLATRPGGHYATLIGDLRKKGEFHSFQADYIKLMPKDELVSVVIKAQHNCVSDRRSYRGSFVPIMHEYLLIWKRSEKTMLAITFDKIAELELQKEWSWRNLVRMALIAKGGKANLQELYALIERMSESKARREQNSHWQAKVRQTLQRHFSRIDRGQWALAA</sequence>
<keyword evidence="2" id="KW-1185">Reference proteome</keyword>
<keyword evidence="1" id="KW-0614">Plasmid</keyword>
<dbReference type="OrthoDB" id="3197274at2"/>
<evidence type="ECO:0000313" key="2">
    <source>
        <dbReference type="Proteomes" id="UP000035036"/>
    </source>
</evidence>
<evidence type="ECO:0008006" key="3">
    <source>
        <dbReference type="Google" id="ProtNLM"/>
    </source>
</evidence>
<organism evidence="1 2">
    <name type="scientific">Geoalkalibacter subterraneus</name>
    <dbReference type="NCBI Taxonomy" id="483547"/>
    <lineage>
        <taxon>Bacteria</taxon>
        <taxon>Pseudomonadati</taxon>
        <taxon>Thermodesulfobacteriota</taxon>
        <taxon>Desulfuromonadia</taxon>
        <taxon>Desulfuromonadales</taxon>
        <taxon>Geoalkalibacteraceae</taxon>
        <taxon>Geoalkalibacter</taxon>
    </lineage>
</organism>
<protein>
    <recommendedName>
        <fullName evidence="3">DNA methylase N-4/N-6 domain-containing protein</fullName>
    </recommendedName>
</protein>
<dbReference type="Proteomes" id="UP000035036">
    <property type="component" value="Plasmid pGSUB1"/>
</dbReference>
<dbReference type="AlphaFoldDB" id="A0A0B5FVG2"/>
<reference evidence="1 2" key="1">
    <citation type="journal article" date="2015" name="Genome Announc.">
        <title>Genomes of Geoalkalibacter ferrihydriticus Z-0531T and Geoalkalibacter subterraneus Red1T, Two Haloalkaliphilic Metal-Reducing Deltaproteobacteria.</title>
        <authorList>
            <person name="Badalamenti J.P."/>
            <person name="Krajmalnik-Brown R."/>
            <person name="Torres C.I."/>
            <person name="Bond D.R."/>
        </authorList>
    </citation>
    <scope>NUCLEOTIDE SEQUENCE [LARGE SCALE GENOMIC DNA]</scope>
    <source>
        <strain evidence="1 2">Red1</strain>
        <plasmid evidence="2">Plasmid pGSUB1</plasmid>
    </source>
</reference>
<proteinExistence type="predicted"/>
<dbReference type="HOGENOM" id="CLU_067754_0_0_7"/>
<dbReference type="Gene3D" id="3.40.50.150">
    <property type="entry name" value="Vaccinia Virus protein VP39"/>
    <property type="match status" value="1"/>
</dbReference>
<gene>
    <name evidence="1" type="ORF">GSUB_16825</name>
</gene>
<dbReference type="EMBL" id="CP010312">
    <property type="protein sequence ID" value="AJF08165.1"/>
    <property type="molecule type" value="Genomic_DNA"/>
</dbReference>
<dbReference type="SUPFAM" id="SSF53335">
    <property type="entry name" value="S-adenosyl-L-methionine-dependent methyltransferases"/>
    <property type="match status" value="1"/>
</dbReference>
<dbReference type="RefSeq" id="WP_040202792.1">
    <property type="nucleotide sequence ID" value="NZ_CP010312.1"/>
</dbReference>
<evidence type="ECO:0000313" key="1">
    <source>
        <dbReference type="EMBL" id="AJF08165.1"/>
    </source>
</evidence>